<dbReference type="AlphaFoldDB" id="A0A8T1VHW3"/>
<reference evidence="5" key="1">
    <citation type="submission" date="2021-02" db="EMBL/GenBank/DDBJ databases">
        <authorList>
            <person name="Palmer J.M."/>
        </authorList>
    </citation>
    <scope>NUCLEOTIDE SEQUENCE</scope>
    <source>
        <strain evidence="5">SCRP23</strain>
    </source>
</reference>
<dbReference type="GO" id="GO:0016705">
    <property type="term" value="F:oxidoreductase activity, acting on paired donors, with incorporation or reduction of molecular oxygen"/>
    <property type="evidence" value="ECO:0007669"/>
    <property type="project" value="InterPro"/>
</dbReference>
<dbReference type="GO" id="GO:0005506">
    <property type="term" value="F:iron ion binding"/>
    <property type="evidence" value="ECO:0007669"/>
    <property type="project" value="InterPro"/>
</dbReference>
<evidence type="ECO:0000256" key="1">
    <source>
        <dbReference type="ARBA" id="ARBA00010617"/>
    </source>
</evidence>
<evidence type="ECO:0000313" key="6">
    <source>
        <dbReference type="Proteomes" id="UP000693981"/>
    </source>
</evidence>
<accession>A0A8T1VHW3</accession>
<dbReference type="Proteomes" id="UP000693981">
    <property type="component" value="Unassembled WGS sequence"/>
</dbReference>
<dbReference type="EMBL" id="JAGDFL010000919">
    <property type="protein sequence ID" value="KAG7379769.1"/>
    <property type="molecule type" value="Genomic_DNA"/>
</dbReference>
<keyword evidence="6" id="KW-1185">Reference proteome</keyword>
<name>A0A8T1VHW3_9STRA</name>
<dbReference type="OrthoDB" id="1470350at2759"/>
<dbReference type="GO" id="GO:0004497">
    <property type="term" value="F:monooxygenase activity"/>
    <property type="evidence" value="ECO:0007669"/>
    <property type="project" value="InterPro"/>
</dbReference>
<dbReference type="InterPro" id="IPR001128">
    <property type="entry name" value="Cyt_P450"/>
</dbReference>
<sequence length="91" mass="10276">MGFISESMESRARGEKRTGGAHNIVSLILDSSDLEGEVDPQLLRSMVVAAIIAGRETSAQTLSWFIYMLSENPTWSKNYRRDVSWRRLVSL</sequence>
<evidence type="ECO:0000313" key="5">
    <source>
        <dbReference type="EMBL" id="KAG7379769.1"/>
    </source>
</evidence>
<dbReference type="PANTHER" id="PTHR24296">
    <property type="entry name" value="CYTOCHROME P450"/>
    <property type="match status" value="1"/>
</dbReference>
<keyword evidence="4" id="KW-0408">Iron</keyword>
<dbReference type="GO" id="GO:0020037">
    <property type="term" value="F:heme binding"/>
    <property type="evidence" value="ECO:0007669"/>
    <property type="project" value="InterPro"/>
</dbReference>
<evidence type="ECO:0000256" key="4">
    <source>
        <dbReference type="ARBA" id="ARBA00023004"/>
    </source>
</evidence>
<evidence type="ECO:0000256" key="3">
    <source>
        <dbReference type="ARBA" id="ARBA00023002"/>
    </source>
</evidence>
<protein>
    <recommendedName>
        <fullName evidence="7">Cytochrome P450</fullName>
    </recommendedName>
</protein>
<evidence type="ECO:0000256" key="2">
    <source>
        <dbReference type="ARBA" id="ARBA00022723"/>
    </source>
</evidence>
<dbReference type="Pfam" id="PF00067">
    <property type="entry name" value="p450"/>
    <property type="match status" value="1"/>
</dbReference>
<comment type="caution">
    <text evidence="5">The sequence shown here is derived from an EMBL/GenBank/DDBJ whole genome shotgun (WGS) entry which is preliminary data.</text>
</comment>
<comment type="similarity">
    <text evidence="1">Belongs to the cytochrome P450 family.</text>
</comment>
<keyword evidence="2" id="KW-0479">Metal-binding</keyword>
<evidence type="ECO:0008006" key="7">
    <source>
        <dbReference type="Google" id="ProtNLM"/>
    </source>
</evidence>
<proteinExistence type="inferred from homology"/>
<gene>
    <name evidence="5" type="ORF">PHYBOEH_011764</name>
</gene>
<keyword evidence="3" id="KW-0560">Oxidoreductase</keyword>
<organism evidence="5 6">
    <name type="scientific">Phytophthora boehmeriae</name>
    <dbReference type="NCBI Taxonomy" id="109152"/>
    <lineage>
        <taxon>Eukaryota</taxon>
        <taxon>Sar</taxon>
        <taxon>Stramenopiles</taxon>
        <taxon>Oomycota</taxon>
        <taxon>Peronosporomycetes</taxon>
        <taxon>Peronosporales</taxon>
        <taxon>Peronosporaceae</taxon>
        <taxon>Phytophthora</taxon>
    </lineage>
</organism>